<dbReference type="EMBL" id="JARAWN010000030">
    <property type="protein sequence ID" value="MDX3129693.1"/>
    <property type="molecule type" value="Genomic_DNA"/>
</dbReference>
<comment type="caution">
    <text evidence="2">The sequence shown here is derived from an EMBL/GenBank/DDBJ whole genome shotgun (WGS) entry which is preliminary data.</text>
</comment>
<proteinExistence type="predicted"/>
<reference evidence="2" key="1">
    <citation type="journal article" date="2023" name="Microb. Genom.">
        <title>Mesoterricola silvestris gen. nov., sp. nov., Mesoterricola sediminis sp. nov., Geothrix oryzae sp. nov., Geothrix edaphica sp. nov., Geothrix rubra sp. nov., and Geothrix limicola sp. nov., six novel members of Acidobacteriota isolated from soils.</title>
        <authorList>
            <person name="Weisberg A.J."/>
            <person name="Pearce E."/>
            <person name="Kramer C.G."/>
            <person name="Chang J.H."/>
            <person name="Clarke C.R."/>
        </authorList>
    </citation>
    <scope>NUCLEOTIDE SEQUENCE</scope>
    <source>
        <strain evidence="2">ND06-05F</strain>
    </source>
</reference>
<dbReference type="Proteomes" id="UP001273589">
    <property type="component" value="Unassembled WGS sequence"/>
</dbReference>
<keyword evidence="1" id="KW-0732">Signal</keyword>
<accession>A0AAJ2PLK0</accession>
<protein>
    <recommendedName>
        <fullName evidence="4">Secreted protein</fullName>
    </recommendedName>
</protein>
<evidence type="ECO:0000313" key="2">
    <source>
        <dbReference type="EMBL" id="MDX3129693.1"/>
    </source>
</evidence>
<feature type="chain" id="PRO_5042617379" description="Secreted protein" evidence="1">
    <location>
        <begin position="28"/>
        <end position="133"/>
    </location>
</feature>
<dbReference type="AlphaFoldDB" id="A0AAJ2PLK0"/>
<evidence type="ECO:0008006" key="4">
    <source>
        <dbReference type="Google" id="ProtNLM"/>
    </source>
</evidence>
<evidence type="ECO:0000313" key="3">
    <source>
        <dbReference type="Proteomes" id="UP001273589"/>
    </source>
</evidence>
<gene>
    <name evidence="2" type="ORF">PV367_07745</name>
</gene>
<dbReference type="RefSeq" id="WP_051947826.1">
    <property type="nucleotide sequence ID" value="NZ_JARAWN010000030.1"/>
</dbReference>
<evidence type="ECO:0000256" key="1">
    <source>
        <dbReference type="SAM" id="SignalP"/>
    </source>
</evidence>
<feature type="signal peptide" evidence="1">
    <location>
        <begin position="1"/>
        <end position="27"/>
    </location>
</feature>
<sequence length="133" mass="13883">MKKTWSALAASAVVTTSLVVLAPAAEAAPQACARAELRTGYRGPGTVVNKSSTSTCNDLNLTAAYENSSATSDLYAGFYRNSAGTWIRGSRGYIRAYDGTQSPWIVLLSDVNNGVPMSVGSYNAGTDIADVAH</sequence>
<organism evidence="2 3">
    <name type="scientific">Streptomyces europaeiscabiei</name>
    <dbReference type="NCBI Taxonomy" id="146819"/>
    <lineage>
        <taxon>Bacteria</taxon>
        <taxon>Bacillati</taxon>
        <taxon>Actinomycetota</taxon>
        <taxon>Actinomycetes</taxon>
        <taxon>Kitasatosporales</taxon>
        <taxon>Streptomycetaceae</taxon>
        <taxon>Streptomyces</taxon>
    </lineage>
</organism>
<name>A0AAJ2PLK0_9ACTN</name>